<accession>A0AAQ3PBY4</accession>
<evidence type="ECO:0000256" key="1">
    <source>
        <dbReference type="SAM" id="MobiDB-lite"/>
    </source>
</evidence>
<evidence type="ECO:0000313" key="3">
    <source>
        <dbReference type="EMBL" id="WVZ26006.1"/>
    </source>
</evidence>
<dbReference type="Pfam" id="PF07727">
    <property type="entry name" value="RVT_2"/>
    <property type="match status" value="1"/>
</dbReference>
<sequence length="512" mass="58564">MYIALSAKNKIQFIDDTTTPRKRKSIIIMLGQDATTWPYMGRLESRLFQGDLLRISELQKEATSLKQRERTVTEYFTKLRIIWDKLDNFCPESTCSCEIRCIVTCSYCDENGHNESVYFKKHGFPTNKNIIGKKICSHCGKTGHIIEVCYRKHGFPPGHKFHNGKSLMSTNQDIRNDGPTDAIDQEPHTVVPIDNATINDEHVQDHTENENKSPRRSTRVRKPPAYLRDFQISSYSTTNTKYPIAWYKRRNHGFRVQQYVDHHHSPFQQKGIGCKWVYKTKRKANGTIDRFKARLVAKGHTQMEGIDCFNTFSPAVKLTSVHFVLSLASTKNWHLRQLNVNNVFLYGDLNEEVYMQIPPGVLATGKNQRKYALDLLTKTEMLDAVPVSTPMNFSTKVSSDGDPLDDVGTFLAMVLLEGTGGFWVAIDDEVRFNLKNEIINVARQNHDEQEEETEHPIMKIVKGIIKEEGDEEDEDEVEVNESKSSTCCMIQRAFRFHSTLSPCFVLSIVGVA</sequence>
<feature type="region of interest" description="Disordered" evidence="1">
    <location>
        <begin position="161"/>
        <end position="222"/>
    </location>
</feature>
<dbReference type="PANTHER" id="PTHR34222">
    <property type="entry name" value="GAG_PRE-INTEGRS DOMAIN-CONTAINING PROTEIN"/>
    <property type="match status" value="1"/>
</dbReference>
<name>A0AAQ3PBY4_VIGMU</name>
<evidence type="ECO:0000259" key="2">
    <source>
        <dbReference type="Pfam" id="PF07727"/>
    </source>
</evidence>
<reference evidence="3 4" key="1">
    <citation type="journal article" date="2023" name="Life. Sci Alliance">
        <title>Evolutionary insights into 3D genome organization and epigenetic landscape of Vigna mungo.</title>
        <authorList>
            <person name="Junaid A."/>
            <person name="Singh B."/>
            <person name="Bhatia S."/>
        </authorList>
    </citation>
    <scope>NUCLEOTIDE SEQUENCE [LARGE SCALE GENOMIC DNA]</scope>
    <source>
        <strain evidence="3">Urdbean</strain>
    </source>
</reference>
<gene>
    <name evidence="3" type="ORF">V8G54_004550</name>
</gene>
<feature type="compositionally biased region" description="Basic and acidic residues" evidence="1">
    <location>
        <begin position="199"/>
        <end position="213"/>
    </location>
</feature>
<organism evidence="3 4">
    <name type="scientific">Vigna mungo</name>
    <name type="common">Black gram</name>
    <name type="synonym">Phaseolus mungo</name>
    <dbReference type="NCBI Taxonomy" id="3915"/>
    <lineage>
        <taxon>Eukaryota</taxon>
        <taxon>Viridiplantae</taxon>
        <taxon>Streptophyta</taxon>
        <taxon>Embryophyta</taxon>
        <taxon>Tracheophyta</taxon>
        <taxon>Spermatophyta</taxon>
        <taxon>Magnoliopsida</taxon>
        <taxon>eudicotyledons</taxon>
        <taxon>Gunneridae</taxon>
        <taxon>Pentapetalae</taxon>
        <taxon>rosids</taxon>
        <taxon>fabids</taxon>
        <taxon>Fabales</taxon>
        <taxon>Fabaceae</taxon>
        <taxon>Papilionoideae</taxon>
        <taxon>50 kb inversion clade</taxon>
        <taxon>NPAAA clade</taxon>
        <taxon>indigoferoid/millettioid clade</taxon>
        <taxon>Phaseoleae</taxon>
        <taxon>Vigna</taxon>
    </lineage>
</organism>
<dbReference type="AlphaFoldDB" id="A0AAQ3PBY4"/>
<dbReference type="InterPro" id="IPR013103">
    <property type="entry name" value="RVT_2"/>
</dbReference>
<feature type="domain" description="Reverse transcriptase Ty1/copia-type" evidence="2">
    <location>
        <begin position="265"/>
        <end position="374"/>
    </location>
</feature>
<dbReference type="EMBL" id="CP144700">
    <property type="protein sequence ID" value="WVZ26006.1"/>
    <property type="molecule type" value="Genomic_DNA"/>
</dbReference>
<dbReference type="Proteomes" id="UP001374535">
    <property type="component" value="Chromosome 1"/>
</dbReference>
<evidence type="ECO:0000313" key="4">
    <source>
        <dbReference type="Proteomes" id="UP001374535"/>
    </source>
</evidence>
<protein>
    <recommendedName>
        <fullName evidence="2">Reverse transcriptase Ty1/copia-type domain-containing protein</fullName>
    </recommendedName>
</protein>
<proteinExistence type="predicted"/>
<dbReference type="PANTHER" id="PTHR34222:SF99">
    <property type="entry name" value="PROTEIN, PUTATIVE-RELATED"/>
    <property type="match status" value="1"/>
</dbReference>
<keyword evidence="4" id="KW-1185">Reference proteome</keyword>